<evidence type="ECO:0000256" key="4">
    <source>
        <dbReference type="ARBA" id="ARBA00022475"/>
    </source>
</evidence>
<dbReference type="Gene3D" id="1.20.1730.10">
    <property type="entry name" value="Sodium/glucose cotransporter"/>
    <property type="match status" value="1"/>
</dbReference>
<evidence type="ECO:0000256" key="1">
    <source>
        <dbReference type="ARBA" id="ARBA00004141"/>
    </source>
</evidence>
<feature type="transmembrane region" description="Helical" evidence="9">
    <location>
        <begin position="45"/>
        <end position="67"/>
    </location>
</feature>
<evidence type="ECO:0000256" key="9">
    <source>
        <dbReference type="SAM" id="Phobius"/>
    </source>
</evidence>
<comment type="similarity">
    <text evidence="2 8">Belongs to the sodium:solute symporter (SSF) (TC 2.A.21) family.</text>
</comment>
<comment type="subcellular location">
    <subcellularLocation>
        <location evidence="1">Membrane</location>
        <topology evidence="1">Multi-pass membrane protein</topology>
    </subcellularLocation>
</comment>
<feature type="transmembrane region" description="Helical" evidence="9">
    <location>
        <begin position="121"/>
        <end position="146"/>
    </location>
</feature>
<keyword evidence="3" id="KW-0813">Transport</keyword>
<sequence>MAVSTLDMILIFGYFALVLGIGVFSMKNIKDFDDYSVAGRSIPMAILFATVAATLCGGGSTIGRIAFVHKQGIIVLMGISGMALGQVLSGLYIAPKVREAGANVYTVGDLFGRSFGRSGRLASSIVSFAFVIALFGVQILAMGRILQTVTGIPLIPAAVISSVITIAYTWAGGMLAVILTDAIQFVVLALGITLCAFLSLNQVGGINEAVQTVIAMGPEFADKVDFFRSDWSMTKIFAFFLTFMFGEMAAPYFIQRYATGASPKDSKWGVTIFGGYYMFFLVTTLVIGVCSLVIQPDVRPDLALTTLIRETLPPGISGLVFGALLAAVMSTGDSFINTAAVIFTRDIYNEFINPKASQQELLSWTKKITIVIGVGGVGIALAFPKIFELMIYVYNLWAPAVIPTLLVALFWKKGISPYVGAPAVVVGLLTALIWGPKVLGDPLGLPSNIVGMAANIVTMVVVHQMTKNTTPSRNFQPESI</sequence>
<evidence type="ECO:0000256" key="2">
    <source>
        <dbReference type="ARBA" id="ARBA00006434"/>
    </source>
</evidence>
<keyword evidence="4" id="KW-1003">Cell membrane</keyword>
<feature type="transmembrane region" description="Helical" evidence="9">
    <location>
        <begin position="364"/>
        <end position="383"/>
    </location>
</feature>
<keyword evidence="6 9" id="KW-1133">Transmembrane helix</keyword>
<evidence type="ECO:0000313" key="10">
    <source>
        <dbReference type="EMBL" id="SCY78195.1"/>
    </source>
</evidence>
<feature type="transmembrane region" description="Helical" evidence="9">
    <location>
        <begin position="236"/>
        <end position="254"/>
    </location>
</feature>
<evidence type="ECO:0000256" key="5">
    <source>
        <dbReference type="ARBA" id="ARBA00022692"/>
    </source>
</evidence>
<feature type="transmembrane region" description="Helical" evidence="9">
    <location>
        <begin position="73"/>
        <end position="94"/>
    </location>
</feature>
<dbReference type="InterPro" id="IPR038377">
    <property type="entry name" value="Na/Glc_symporter_sf"/>
</dbReference>
<dbReference type="InterPro" id="IPR018212">
    <property type="entry name" value="Na/solute_symporter_CS"/>
</dbReference>
<dbReference type="AlphaFoldDB" id="A0A1G5IPZ3"/>
<evidence type="ECO:0000256" key="6">
    <source>
        <dbReference type="ARBA" id="ARBA00022989"/>
    </source>
</evidence>
<dbReference type="PROSITE" id="PS00456">
    <property type="entry name" value="NA_SOLUT_SYMP_1"/>
    <property type="match status" value="1"/>
</dbReference>
<feature type="transmembrane region" description="Helical" evidence="9">
    <location>
        <begin position="182"/>
        <end position="200"/>
    </location>
</feature>
<feature type="transmembrane region" description="Helical" evidence="9">
    <location>
        <begin position="447"/>
        <end position="466"/>
    </location>
</feature>
<dbReference type="OrthoDB" id="9789704at2"/>
<gene>
    <name evidence="10" type="ORF">SAMN05216233_12160</name>
</gene>
<dbReference type="PROSITE" id="PS50283">
    <property type="entry name" value="NA_SOLUT_SYMP_3"/>
    <property type="match status" value="1"/>
</dbReference>
<feature type="transmembrane region" description="Helical" evidence="9">
    <location>
        <begin position="418"/>
        <end position="435"/>
    </location>
</feature>
<name>A0A1G5IPZ3_9BACT</name>
<feature type="transmembrane region" description="Helical" evidence="9">
    <location>
        <begin position="6"/>
        <end position="24"/>
    </location>
</feature>
<dbReference type="InterPro" id="IPR001734">
    <property type="entry name" value="Na/solute_symporter"/>
</dbReference>
<dbReference type="PANTHER" id="PTHR48086">
    <property type="entry name" value="SODIUM/PROLINE SYMPORTER-RELATED"/>
    <property type="match status" value="1"/>
</dbReference>
<dbReference type="PANTHER" id="PTHR48086:SF7">
    <property type="entry name" value="SODIUM-SOLUTE SYMPORTER-RELATED"/>
    <property type="match status" value="1"/>
</dbReference>
<keyword evidence="11" id="KW-1185">Reference proteome</keyword>
<evidence type="ECO:0000256" key="8">
    <source>
        <dbReference type="RuleBase" id="RU362091"/>
    </source>
</evidence>
<keyword evidence="7 9" id="KW-0472">Membrane</keyword>
<dbReference type="STRING" id="419481.SAMN05216233_12160"/>
<protein>
    <submittedName>
        <fullName evidence="10">Solute:Na+ symporter, SSS family</fullName>
    </submittedName>
</protein>
<reference evidence="10 11" key="1">
    <citation type="submission" date="2016-10" db="EMBL/GenBank/DDBJ databases">
        <authorList>
            <person name="de Groot N.N."/>
        </authorList>
    </citation>
    <scope>NUCLEOTIDE SEQUENCE [LARGE SCALE GENOMIC DNA]</scope>
    <source>
        <strain evidence="10 11">AA1</strain>
    </source>
</reference>
<dbReference type="GO" id="GO:0022857">
    <property type="term" value="F:transmembrane transporter activity"/>
    <property type="evidence" value="ECO:0007669"/>
    <property type="project" value="InterPro"/>
</dbReference>
<dbReference type="RefSeq" id="WP_092214149.1">
    <property type="nucleotide sequence ID" value="NZ_FMUX01000021.1"/>
</dbReference>
<feature type="transmembrane region" description="Helical" evidence="9">
    <location>
        <begin position="152"/>
        <end position="170"/>
    </location>
</feature>
<feature type="transmembrane region" description="Helical" evidence="9">
    <location>
        <begin position="275"/>
        <end position="295"/>
    </location>
</feature>
<dbReference type="InterPro" id="IPR050277">
    <property type="entry name" value="Sodium:Solute_Symporter"/>
</dbReference>
<evidence type="ECO:0000256" key="3">
    <source>
        <dbReference type="ARBA" id="ARBA00022448"/>
    </source>
</evidence>
<organism evidence="10 11">
    <name type="scientific">Desulfoluna spongiiphila</name>
    <dbReference type="NCBI Taxonomy" id="419481"/>
    <lineage>
        <taxon>Bacteria</taxon>
        <taxon>Pseudomonadati</taxon>
        <taxon>Thermodesulfobacteriota</taxon>
        <taxon>Desulfobacteria</taxon>
        <taxon>Desulfobacterales</taxon>
        <taxon>Desulfolunaceae</taxon>
        <taxon>Desulfoluna</taxon>
    </lineage>
</organism>
<accession>A0A1G5IPZ3</accession>
<dbReference type="Pfam" id="PF00474">
    <property type="entry name" value="SSF"/>
    <property type="match status" value="1"/>
</dbReference>
<dbReference type="Proteomes" id="UP000198870">
    <property type="component" value="Unassembled WGS sequence"/>
</dbReference>
<feature type="transmembrane region" description="Helical" evidence="9">
    <location>
        <begin position="389"/>
        <end position="411"/>
    </location>
</feature>
<dbReference type="GO" id="GO:0046942">
    <property type="term" value="P:carboxylic acid transport"/>
    <property type="evidence" value="ECO:0007669"/>
    <property type="project" value="UniProtKB-ARBA"/>
</dbReference>
<dbReference type="EMBL" id="FMUX01000021">
    <property type="protein sequence ID" value="SCY78195.1"/>
    <property type="molecule type" value="Genomic_DNA"/>
</dbReference>
<evidence type="ECO:0000313" key="11">
    <source>
        <dbReference type="Proteomes" id="UP000198870"/>
    </source>
</evidence>
<keyword evidence="5 9" id="KW-0812">Transmembrane</keyword>
<feature type="transmembrane region" description="Helical" evidence="9">
    <location>
        <begin position="315"/>
        <end position="343"/>
    </location>
</feature>
<evidence type="ECO:0000256" key="7">
    <source>
        <dbReference type="ARBA" id="ARBA00023136"/>
    </source>
</evidence>
<dbReference type="GO" id="GO:0005886">
    <property type="term" value="C:plasma membrane"/>
    <property type="evidence" value="ECO:0007669"/>
    <property type="project" value="TreeGrafter"/>
</dbReference>
<proteinExistence type="inferred from homology"/>
<dbReference type="CDD" id="cd10322">
    <property type="entry name" value="SLC5sbd"/>
    <property type="match status" value="1"/>
</dbReference>